<dbReference type="SUPFAM" id="SSF141673">
    <property type="entry name" value="MOSC N-terminal domain-like"/>
    <property type="match status" value="1"/>
</dbReference>
<feature type="domain" description="MOSC" evidence="1">
    <location>
        <begin position="119"/>
        <end position="267"/>
    </location>
</feature>
<sequence>MAKVASLMHYPIKGCAGTVLSNAAVTVAGLAHDRSFMVVDDDHVFRNQQSAPLLAVIRPEIGDDGEVLTLHAPGLPALSIEVQREGDRTDVGLYGIPYTGIDQGEPAAAWLTEVLGSRSRLVRVPPDHVRTTDGETPGRAGYADCAVLLVSMPSLDLLHTRLVEQGGEALPMDRFRPNIVVDGWGEPHIEDRLRRVTIGSTRFGYAKLAIRCSVTMVDQETGTPAGPEPMRTLASYRRSPEGGVTFGTKLAVLKAGDVKVGDELQVEHWAAETT</sequence>
<dbReference type="PANTHER" id="PTHR14237:SF19">
    <property type="entry name" value="MITOCHONDRIAL AMIDOXIME REDUCING COMPONENT 1"/>
    <property type="match status" value="1"/>
</dbReference>
<evidence type="ECO:0000313" key="3">
    <source>
        <dbReference type="Proteomes" id="UP001597114"/>
    </source>
</evidence>
<evidence type="ECO:0000313" key="2">
    <source>
        <dbReference type="EMBL" id="MFD1516723.1"/>
    </source>
</evidence>
<dbReference type="PROSITE" id="PS51340">
    <property type="entry name" value="MOSC"/>
    <property type="match status" value="1"/>
</dbReference>
<gene>
    <name evidence="2" type="ORF">ACFSJD_04440</name>
</gene>
<comment type="caution">
    <text evidence="2">The sequence shown here is derived from an EMBL/GenBank/DDBJ whole genome shotgun (WGS) entry which is preliminary data.</text>
</comment>
<dbReference type="RefSeq" id="WP_344725608.1">
    <property type="nucleotide sequence ID" value="NZ_BAAAUS010000034.1"/>
</dbReference>
<dbReference type="InterPro" id="IPR005302">
    <property type="entry name" value="MoCF_Sase_C"/>
</dbReference>
<dbReference type="SUPFAM" id="SSF50800">
    <property type="entry name" value="PK beta-barrel domain-like"/>
    <property type="match status" value="1"/>
</dbReference>
<dbReference type="Pfam" id="PF03473">
    <property type="entry name" value="MOSC"/>
    <property type="match status" value="1"/>
</dbReference>
<name>A0ABW4EPV0_9PSEU</name>
<proteinExistence type="predicted"/>
<accession>A0ABW4EPV0</accession>
<evidence type="ECO:0000259" key="1">
    <source>
        <dbReference type="PROSITE" id="PS51340"/>
    </source>
</evidence>
<dbReference type="Pfam" id="PF03476">
    <property type="entry name" value="MOSC_N"/>
    <property type="match status" value="1"/>
</dbReference>
<dbReference type="EMBL" id="JBHUCO010000005">
    <property type="protein sequence ID" value="MFD1516723.1"/>
    <property type="molecule type" value="Genomic_DNA"/>
</dbReference>
<organism evidence="2 3">
    <name type="scientific">Pseudonocardia yunnanensis</name>
    <dbReference type="NCBI Taxonomy" id="58107"/>
    <lineage>
        <taxon>Bacteria</taxon>
        <taxon>Bacillati</taxon>
        <taxon>Actinomycetota</taxon>
        <taxon>Actinomycetes</taxon>
        <taxon>Pseudonocardiales</taxon>
        <taxon>Pseudonocardiaceae</taxon>
        <taxon>Pseudonocardia</taxon>
    </lineage>
</organism>
<dbReference type="PANTHER" id="PTHR14237">
    <property type="entry name" value="MOLYBDOPTERIN COFACTOR SULFURASE MOSC"/>
    <property type="match status" value="1"/>
</dbReference>
<dbReference type="Proteomes" id="UP001597114">
    <property type="component" value="Unassembled WGS sequence"/>
</dbReference>
<keyword evidence="3" id="KW-1185">Reference proteome</keyword>
<protein>
    <submittedName>
        <fullName evidence="2">MOSC domain-containing protein</fullName>
    </submittedName>
</protein>
<reference evidence="3" key="1">
    <citation type="journal article" date="2019" name="Int. J. Syst. Evol. Microbiol.">
        <title>The Global Catalogue of Microorganisms (GCM) 10K type strain sequencing project: providing services to taxonomists for standard genome sequencing and annotation.</title>
        <authorList>
            <consortium name="The Broad Institute Genomics Platform"/>
            <consortium name="The Broad Institute Genome Sequencing Center for Infectious Disease"/>
            <person name="Wu L."/>
            <person name="Ma J."/>
        </authorList>
    </citation>
    <scope>NUCLEOTIDE SEQUENCE [LARGE SCALE GENOMIC DNA]</scope>
    <source>
        <strain evidence="3">CCM 7043</strain>
    </source>
</reference>
<dbReference type="InterPro" id="IPR005303">
    <property type="entry name" value="MOCOS_middle"/>
</dbReference>
<dbReference type="InterPro" id="IPR011037">
    <property type="entry name" value="Pyrv_Knase-like_insert_dom_sf"/>
</dbReference>